<evidence type="ECO:0000256" key="1">
    <source>
        <dbReference type="ARBA" id="ARBA00023015"/>
    </source>
</evidence>
<keyword evidence="2" id="KW-0238">DNA-binding</keyword>
<dbReference type="EMBL" id="CABWIE010000019">
    <property type="protein sequence ID" value="VWL96771.1"/>
    <property type="molecule type" value="Genomic_DNA"/>
</dbReference>
<dbReference type="GO" id="GO:0043565">
    <property type="term" value="F:sequence-specific DNA binding"/>
    <property type="evidence" value="ECO:0007669"/>
    <property type="project" value="InterPro"/>
</dbReference>
<gene>
    <name evidence="5" type="primary">marA</name>
    <name evidence="5" type="ORF">KCJAJFAP_00465</name>
</gene>
<reference evidence="5 6" key="1">
    <citation type="submission" date="2019-10" db="EMBL/GenBank/DDBJ databases">
        <authorList>
            <person name="Wolf R A."/>
        </authorList>
    </citation>
    <scope>NUCLEOTIDE SEQUENCE [LARGE SCALE GENOMIC DNA]</scope>
    <source>
        <strain evidence="5">Collinsella_aerofaciens_MC2</strain>
    </source>
</reference>
<sequence length="343" mass="38168">MFLQRKGTLSKMHRAATDITELYAPQFEQFGLELSGKGAVFTGEVANDRAHGRAWIMPLSPTCIVIEHFITPTHDMYLAEYTPEPYACVSEVSAPTLTCMPEAGITPANLTLLHGPWPNNAVCSFIQDNCGEELSPLFAGQLYHSRSVLFLPGYFDELEHRYPTEFAGIFEAFAEPWHEEAASAICHTLRRINENRARTVGGHIYMQGIVETMVAELACSHAAQRQAQRATGTHASVTIAKEASALVERSLDKGRHVSIQEVAERLFTCRSKLCATFKAQTGESLGAYIRRRRMERAQELLADSSLTIAQVAERLDYPQQAAFAQAFKQYTGTTPTAWRSQHI</sequence>
<dbReference type="Gene3D" id="1.10.10.60">
    <property type="entry name" value="Homeodomain-like"/>
    <property type="match status" value="2"/>
</dbReference>
<dbReference type="PANTHER" id="PTHR43280">
    <property type="entry name" value="ARAC-FAMILY TRANSCRIPTIONAL REGULATOR"/>
    <property type="match status" value="1"/>
</dbReference>
<evidence type="ECO:0000313" key="6">
    <source>
        <dbReference type="Proteomes" id="UP000361836"/>
    </source>
</evidence>
<proteinExistence type="predicted"/>
<dbReference type="InterPro" id="IPR018060">
    <property type="entry name" value="HTH_AraC"/>
</dbReference>
<keyword evidence="1" id="KW-0805">Transcription regulation</keyword>
<evidence type="ECO:0000259" key="4">
    <source>
        <dbReference type="PROSITE" id="PS01124"/>
    </source>
</evidence>
<dbReference type="Proteomes" id="UP000361836">
    <property type="component" value="Unassembled WGS sequence"/>
</dbReference>
<dbReference type="PANTHER" id="PTHR43280:SF2">
    <property type="entry name" value="HTH-TYPE TRANSCRIPTIONAL REGULATOR EXSA"/>
    <property type="match status" value="1"/>
</dbReference>
<accession>A0A5K1IHH0</accession>
<dbReference type="InterPro" id="IPR009057">
    <property type="entry name" value="Homeodomain-like_sf"/>
</dbReference>
<dbReference type="SMART" id="SM00342">
    <property type="entry name" value="HTH_ARAC"/>
    <property type="match status" value="1"/>
</dbReference>
<dbReference type="SUPFAM" id="SSF46689">
    <property type="entry name" value="Homeodomain-like"/>
    <property type="match status" value="1"/>
</dbReference>
<keyword evidence="3" id="KW-0804">Transcription</keyword>
<dbReference type="GO" id="GO:0003700">
    <property type="term" value="F:DNA-binding transcription factor activity"/>
    <property type="evidence" value="ECO:0007669"/>
    <property type="project" value="InterPro"/>
</dbReference>
<dbReference type="OrthoDB" id="2039152at2"/>
<evidence type="ECO:0000313" key="5">
    <source>
        <dbReference type="EMBL" id="VWL96771.1"/>
    </source>
</evidence>
<dbReference type="Pfam" id="PF12833">
    <property type="entry name" value="HTH_18"/>
    <property type="match status" value="1"/>
</dbReference>
<name>A0A5K1IHH0_9ACTN</name>
<evidence type="ECO:0000256" key="2">
    <source>
        <dbReference type="ARBA" id="ARBA00023125"/>
    </source>
</evidence>
<evidence type="ECO:0000256" key="3">
    <source>
        <dbReference type="ARBA" id="ARBA00023163"/>
    </source>
</evidence>
<keyword evidence="6" id="KW-1185">Reference proteome</keyword>
<protein>
    <submittedName>
        <fullName evidence="5">Multiple antibiotic resistance protein MarA</fullName>
    </submittedName>
</protein>
<dbReference type="AlphaFoldDB" id="A0A5K1IHH0"/>
<feature type="domain" description="HTH araC/xylS-type" evidence="4">
    <location>
        <begin position="241"/>
        <end position="341"/>
    </location>
</feature>
<organism evidence="5 6">
    <name type="scientific">Collinsella aerofaciens</name>
    <dbReference type="NCBI Taxonomy" id="74426"/>
    <lineage>
        <taxon>Bacteria</taxon>
        <taxon>Bacillati</taxon>
        <taxon>Actinomycetota</taxon>
        <taxon>Coriobacteriia</taxon>
        <taxon>Coriobacteriales</taxon>
        <taxon>Coriobacteriaceae</taxon>
        <taxon>Collinsella</taxon>
    </lineage>
</organism>
<dbReference type="PROSITE" id="PS01124">
    <property type="entry name" value="HTH_ARAC_FAMILY_2"/>
    <property type="match status" value="1"/>
</dbReference>